<dbReference type="EMBL" id="JBHLTM010000086">
    <property type="protein sequence ID" value="MFC0687485.1"/>
    <property type="molecule type" value="Genomic_DNA"/>
</dbReference>
<accession>A0ABV6SDZ6</accession>
<comment type="caution">
    <text evidence="3">The sequence shown here is derived from an EMBL/GenBank/DDBJ whole genome shotgun (WGS) entry which is preliminary data.</text>
</comment>
<feature type="domain" description="DNA binding HTH" evidence="2">
    <location>
        <begin position="279"/>
        <end position="317"/>
    </location>
</feature>
<dbReference type="SUPFAM" id="SSF46689">
    <property type="entry name" value="Homeodomain-like"/>
    <property type="match status" value="1"/>
</dbReference>
<proteinExistence type="predicted"/>
<organism evidence="3 4">
    <name type="scientific">Novosphingobium clariflavum</name>
    <dbReference type="NCBI Taxonomy" id="2029884"/>
    <lineage>
        <taxon>Bacteria</taxon>
        <taxon>Pseudomonadati</taxon>
        <taxon>Pseudomonadota</taxon>
        <taxon>Alphaproteobacteria</taxon>
        <taxon>Sphingomonadales</taxon>
        <taxon>Sphingomonadaceae</taxon>
        <taxon>Novosphingobium</taxon>
    </lineage>
</organism>
<name>A0ABV6SDZ6_9SPHN</name>
<evidence type="ECO:0000259" key="2">
    <source>
        <dbReference type="Pfam" id="PF02954"/>
    </source>
</evidence>
<reference evidence="3 4" key="1">
    <citation type="submission" date="2024-09" db="EMBL/GenBank/DDBJ databases">
        <authorList>
            <person name="Sun Q."/>
            <person name="Mori K."/>
        </authorList>
    </citation>
    <scope>NUCLEOTIDE SEQUENCE [LARGE SCALE GENOMIC DNA]</scope>
    <source>
        <strain evidence="3 4">CICC 11035S</strain>
    </source>
</reference>
<dbReference type="Pfam" id="PF01590">
    <property type="entry name" value="GAF"/>
    <property type="match status" value="1"/>
</dbReference>
<evidence type="ECO:0000313" key="3">
    <source>
        <dbReference type="EMBL" id="MFC0687485.1"/>
    </source>
</evidence>
<dbReference type="PRINTS" id="PR01590">
    <property type="entry name" value="HTHFIS"/>
</dbReference>
<dbReference type="Proteomes" id="UP001589858">
    <property type="component" value="Unassembled WGS sequence"/>
</dbReference>
<dbReference type="InterPro" id="IPR002197">
    <property type="entry name" value="HTH_Fis"/>
</dbReference>
<evidence type="ECO:0000313" key="4">
    <source>
        <dbReference type="Proteomes" id="UP001589858"/>
    </source>
</evidence>
<protein>
    <submittedName>
        <fullName evidence="3">Helix-turn-helix domain-containing protein</fullName>
    </submittedName>
</protein>
<evidence type="ECO:0000259" key="1">
    <source>
        <dbReference type="Pfam" id="PF01590"/>
    </source>
</evidence>
<dbReference type="InterPro" id="IPR009057">
    <property type="entry name" value="Homeodomain-like_sf"/>
</dbReference>
<dbReference type="RefSeq" id="WP_267220953.1">
    <property type="nucleotide sequence ID" value="NZ_JAPCWC010000008.1"/>
</dbReference>
<sequence length="324" mass="34167">MASDKLNHSDQVMHTVHQGNAAAVSAVAASWCRSALHHGLDPAASRKGERIGGTSLTVLRESSGELIAAATPALDQLFGSVGRTGCCVILSNIDGVVIEARTGASDVALFDSIGLAPGGQWGEAAEGTNGIGTCLVEQRPVTILRGEHFASRNIGVSCMDAPVFDPEGRLVAALDVSSARADHGEAMATMIAALVQDAARQIERDYFCMRYADARIVYSPDRQGSVPRGRGISLLAVDRDDLVIGATRAARLSLRLGTNPFDRPRPLADVMGDSSSSFDDSERAILRQALARSGGNVTRAARDLGIGRATMYRRMERVGISPGQ</sequence>
<dbReference type="Gene3D" id="3.30.450.40">
    <property type="match status" value="1"/>
</dbReference>
<feature type="domain" description="GAF" evidence="1">
    <location>
        <begin position="72"/>
        <end position="201"/>
    </location>
</feature>
<dbReference type="InterPro" id="IPR003018">
    <property type="entry name" value="GAF"/>
</dbReference>
<gene>
    <name evidence="3" type="ORF">ACFFF8_23125</name>
</gene>
<dbReference type="SUPFAM" id="SSF55781">
    <property type="entry name" value="GAF domain-like"/>
    <property type="match status" value="1"/>
</dbReference>
<dbReference type="InterPro" id="IPR029016">
    <property type="entry name" value="GAF-like_dom_sf"/>
</dbReference>
<keyword evidence="4" id="KW-1185">Reference proteome</keyword>
<dbReference type="Pfam" id="PF02954">
    <property type="entry name" value="HTH_8"/>
    <property type="match status" value="1"/>
</dbReference>
<dbReference type="Gene3D" id="1.10.10.60">
    <property type="entry name" value="Homeodomain-like"/>
    <property type="match status" value="1"/>
</dbReference>